<name>A0A422QRS6_9BURK</name>
<dbReference type="PANTHER" id="PTHR34491:SF74">
    <property type="entry name" value="DUF4456 DOMAIN-CONTAINING PROTEIN"/>
    <property type="match status" value="1"/>
</dbReference>
<dbReference type="InterPro" id="IPR025282">
    <property type="entry name" value="DUF4214"/>
</dbReference>
<evidence type="ECO:0000259" key="2">
    <source>
        <dbReference type="Pfam" id="PF13946"/>
    </source>
</evidence>
<proteinExistence type="predicted"/>
<reference evidence="3" key="1">
    <citation type="submission" date="2014-10" db="EMBL/GenBank/DDBJ databases">
        <title>Massilia sp. genome.</title>
        <authorList>
            <person name="Xu B."/>
            <person name="Dai L."/>
            <person name="Huang Z."/>
        </authorList>
    </citation>
    <scope>NUCLEOTIDE SEQUENCE [LARGE SCALE GENOMIC DNA]</scope>
    <source>
        <strain evidence="3">CFS-1</strain>
    </source>
</reference>
<feature type="region of interest" description="Disordered" evidence="1">
    <location>
        <begin position="789"/>
        <end position="808"/>
    </location>
</feature>
<accession>A0A422QRS6</accession>
<dbReference type="EMBL" id="JSAB01000004">
    <property type="protein sequence ID" value="RNF32717.1"/>
    <property type="molecule type" value="Genomic_DNA"/>
</dbReference>
<evidence type="ECO:0000313" key="3">
    <source>
        <dbReference type="EMBL" id="RNF32717.1"/>
    </source>
</evidence>
<feature type="domain" description="DUF4214" evidence="2">
    <location>
        <begin position="1487"/>
        <end position="1530"/>
    </location>
</feature>
<feature type="compositionally biased region" description="Basic and acidic residues" evidence="1">
    <location>
        <begin position="454"/>
        <end position="464"/>
    </location>
</feature>
<feature type="region of interest" description="Disordered" evidence="1">
    <location>
        <begin position="438"/>
        <end position="468"/>
    </location>
</feature>
<evidence type="ECO:0000256" key="1">
    <source>
        <dbReference type="SAM" id="MobiDB-lite"/>
    </source>
</evidence>
<dbReference type="Proteomes" id="UP000283254">
    <property type="component" value="Unassembled WGS sequence"/>
</dbReference>
<feature type="domain" description="DUF4214" evidence="2">
    <location>
        <begin position="1532"/>
        <end position="1578"/>
    </location>
</feature>
<feature type="compositionally biased region" description="Polar residues" evidence="1">
    <location>
        <begin position="790"/>
        <end position="803"/>
    </location>
</feature>
<dbReference type="Pfam" id="PF13946">
    <property type="entry name" value="DUF4214"/>
    <property type="match status" value="2"/>
</dbReference>
<comment type="caution">
    <text evidence="3">The sequence shown here is derived from an EMBL/GenBank/DDBJ whole genome shotgun (WGS) entry which is preliminary data.</text>
</comment>
<sequence length="1682" mass="177419">MNADGAEAGLRPAIDAARQAERALSGVGAGSNESARAQRNLIQAIQQSTAQMEAGSRSSAQYYETLARHRGVDGQALEPYLNQLRAIESAQGRAGASAADVGNVIKGALGAAFGDLSLAGFLKQVVSAQRELDQLGAQLTGAVGSSKGAGEAFKALQKFAAATPYSVREATEAFVKLQREGLDPSEQALRSYGNMAAGLGVSLDQMVGAVAGAAGGDFDALGQLGITAAANGDKVTMTFRGVATTIGNSASEIESYLQTLGETDFASAMALRTATLDGAIGNLGDTWSATLQAISGSGIGDVVQEGALGVSAALTDLQTMLGAVTDAADEQGRSLGLVNVIHQGLTTAFEAVTVLGVNVAYVFRTIGKEIGGTAAQVAAVLQGEFAQARTIGQLMKADAERDRKEVDAKSAAILGAVEKARKAAQLAPGAAATDVLAQFRAPPESTGVRPAAPRRREQPKRDSEALAGDVGTLSKRYAQEMQAIEGLSGARAGLLKQQPALQEAAAQEAAARKAQDEFNRQYAQGLEATGAVYAKSIKDAEEEAARNEEIARTFGLTKLAIEELEIARLEEQLAQRSSIGMTLDQIEYLEQLIGAKKRNAAAIGKVEQLESGKKALDELNQFLDPAKAQTFGDALKGAFGSAGEALSKLLQSYDGLAKGQAEIAKHRATAEKERGAGNLTEVQYLEKISALQRKETKDRMSGYGSMASAAAGFFGEQSRGYDALMAVSKVFHAAELAMTVAELVPKGISAVLSQGSGDPYSAFGRMAAMAAIVAGLGVAIGGVAGGGPSLSESRQKSQGTGSVLGSDAKSESISRSLDNIESATLQGLGLSNGMLTSLRNIEAGIVQFASLLVRTTGVTGDFGGDFASRGSADAFGRSDLGLSMAVFPVLGPLLDKITGGWLGKITGSVLGSIFGGKTTVEDTGFVLAKATFGKILAGGTDAAQYADIKKDGGWFSSDKRSTRLESLGAEGNRQIAGILTSLYDTVFEAGTMIGLGADAFSAQLNSFVVDIGKVSFKGMSNEDIQKELEAVFSKLGDDLARYGVGGLEQFQKVGEGYFETLTRVATNYQAVTAVTQSMGIAFDAVGVASVGARERLVDLAGGIDEFTSSADQFLADFYTDQERADALRARIAPTLEQFGIASGNEDSLKQFRNVVTGLDLTTEAGARAYATLMQIAPAFKQIADIDAARLEERAGLQDELDQITLSPQQLRDKERMKVDESNRSLFDEVRILTERKGLQEQLDQMTMSSTEQLAKQREALDESNRALFDQVQAIKAKTVAEQQAKALADTLMGNVDSAFSTLQGVVNREKSLLQERINVEQKLVDKHRALSDALRGALDGMTLPGRELDDRQDAQARIQAALAIARSGGVLPEADSLRSALSVLGRDSAALFSNEQDYLRDFYVTRLGIEDLADLTDETLSVEMQSLKLLEDQVKLYDEMLKREQEQIDVLKGISTTGLSIEQALQALHGALASAGANPAISATSRINDAYQSALGRTPDTAGLEYWKNLAAGGTSTDTIVDGIKNSAEARIQKLYKEVFGRPADAGGLNYWIDRLNAGVSLDTIRQAFAESDEAKNKLSSLAVGTNHVPADMPVMIHEGERVIPAADNRELMRRLSSPDSDSALAVAVERLTEAVERQARTTGALEAAFDQTQRNTRRMADGLEVVTDGFNAIRTKQEVTT</sequence>
<keyword evidence="4" id="KW-1185">Reference proteome</keyword>
<protein>
    <recommendedName>
        <fullName evidence="2">DUF4214 domain-containing protein</fullName>
    </recommendedName>
</protein>
<gene>
    <name evidence="3" type="ORF">NM04_00495</name>
</gene>
<organism evidence="3 4">
    <name type="scientific">Massilia aurea</name>
    <dbReference type="NCBI Taxonomy" id="373040"/>
    <lineage>
        <taxon>Bacteria</taxon>
        <taxon>Pseudomonadati</taxon>
        <taxon>Pseudomonadota</taxon>
        <taxon>Betaproteobacteria</taxon>
        <taxon>Burkholderiales</taxon>
        <taxon>Oxalobacteraceae</taxon>
        <taxon>Telluria group</taxon>
        <taxon>Massilia</taxon>
    </lineage>
</organism>
<dbReference type="PANTHER" id="PTHR34491">
    <property type="entry name" value="A-TYPE INCLUSION PROTEIN, PUTATIVE-RELATED"/>
    <property type="match status" value="1"/>
</dbReference>
<evidence type="ECO:0000313" key="4">
    <source>
        <dbReference type="Proteomes" id="UP000283254"/>
    </source>
</evidence>